<keyword evidence="7" id="KW-1185">Reference proteome</keyword>
<reference evidence="6" key="1">
    <citation type="submission" date="2016-08" db="EMBL/GenBank/DDBJ databases">
        <title>Complete genome of Cloacibacillus porcorum.</title>
        <authorList>
            <person name="Looft T."/>
            <person name="Bayles D.O."/>
            <person name="Alt D.P."/>
        </authorList>
    </citation>
    <scope>NUCLEOTIDE SEQUENCE [LARGE SCALE GENOMIC DNA]</scope>
    <source>
        <strain evidence="6">CL-84</strain>
    </source>
</reference>
<dbReference type="GO" id="GO:0016020">
    <property type="term" value="C:membrane"/>
    <property type="evidence" value="ECO:0007669"/>
    <property type="project" value="UniProtKB-SubCell"/>
</dbReference>
<keyword evidence="3" id="KW-0812">Transmembrane</keyword>
<dbReference type="InterPro" id="IPR047218">
    <property type="entry name" value="YocR/YhdH-like"/>
</dbReference>
<dbReference type="CDD" id="cd10336">
    <property type="entry name" value="SLC6sbd_Tyt1-Like"/>
    <property type="match status" value="1"/>
</dbReference>
<dbReference type="InterPro" id="IPR000175">
    <property type="entry name" value="Na/ntran_symport"/>
</dbReference>
<dbReference type="PRINTS" id="PR00176">
    <property type="entry name" value="NANEUSMPORT"/>
</dbReference>
<dbReference type="STRING" id="1197717.BED41_08080"/>
<comment type="subcellular location">
    <subcellularLocation>
        <location evidence="1">Membrane</location>
        <topology evidence="1">Multi-pass membrane protein</topology>
    </subcellularLocation>
</comment>
<keyword evidence="2" id="KW-0813">Transport</keyword>
<dbReference type="SUPFAM" id="SSF161070">
    <property type="entry name" value="SNF-like"/>
    <property type="match status" value="1"/>
</dbReference>
<dbReference type="NCBIfam" id="NF037979">
    <property type="entry name" value="Na_transp"/>
    <property type="match status" value="1"/>
</dbReference>
<dbReference type="EMBL" id="CP016757">
    <property type="protein sequence ID" value="ANZ45041.1"/>
    <property type="molecule type" value="Genomic_DNA"/>
</dbReference>
<gene>
    <name evidence="6" type="ORF">BED41_08080</name>
</gene>
<dbReference type="AlphaFoldDB" id="A0A1B2I4Y1"/>
<proteinExistence type="predicted"/>
<evidence type="ECO:0000256" key="2">
    <source>
        <dbReference type="ARBA" id="ARBA00022448"/>
    </source>
</evidence>
<evidence type="ECO:0000256" key="3">
    <source>
        <dbReference type="ARBA" id="ARBA00022692"/>
    </source>
</evidence>
<organism evidence="6 7">
    <name type="scientific">Cloacibacillus porcorum</name>
    <dbReference type="NCBI Taxonomy" id="1197717"/>
    <lineage>
        <taxon>Bacteria</taxon>
        <taxon>Thermotogati</taxon>
        <taxon>Synergistota</taxon>
        <taxon>Synergistia</taxon>
        <taxon>Synergistales</taxon>
        <taxon>Synergistaceae</taxon>
        <taxon>Cloacibacillus</taxon>
    </lineage>
</organism>
<keyword evidence="4" id="KW-1133">Transmembrane helix</keyword>
<dbReference type="Pfam" id="PF00209">
    <property type="entry name" value="SNF"/>
    <property type="match status" value="2"/>
</dbReference>
<dbReference type="PANTHER" id="PTHR42948:SF1">
    <property type="entry name" value="TRANSPORTER"/>
    <property type="match status" value="1"/>
</dbReference>
<dbReference type="KEGG" id="cpor:BED41_08080"/>
<evidence type="ECO:0000256" key="4">
    <source>
        <dbReference type="ARBA" id="ARBA00022989"/>
    </source>
</evidence>
<dbReference type="PROSITE" id="PS50267">
    <property type="entry name" value="NA_NEUROTRAN_SYMP_3"/>
    <property type="match status" value="1"/>
</dbReference>
<dbReference type="OrthoDB" id="1014at2"/>
<dbReference type="InterPro" id="IPR037272">
    <property type="entry name" value="SNS_sf"/>
</dbReference>
<dbReference type="GeneID" id="83057808"/>
<accession>A0A1B2I4Y1</accession>
<evidence type="ECO:0000256" key="1">
    <source>
        <dbReference type="ARBA" id="ARBA00004141"/>
    </source>
</evidence>
<dbReference type="RefSeq" id="WP_066744717.1">
    <property type="nucleotide sequence ID" value="NZ_CALCLR010000092.1"/>
</dbReference>
<sequence length="446" mass="47439">MAGDGKVRDGFISKWGFILACIGSAVGMGNIWMFPQRVSRYGGGTFLIPYLIFVFLIASSGVTGEMAFGRGTRSGPMGAFKKAVESRGRNGRLGEMLGVVPVLGSLALAIGYTVVVGWIFKYTFGAFSGATLAPVSPEAFGAMFGGMAVAFGNNLWQWIAIAVTFFILIMGIGNGIERANGIMMPLFFLLFICLGVYVFFQEGAAGGYKYIFTIDPKGLRDPMTWIYAMGQSFFSLSVAGNGTLIYGSYLSDREDVLYSARNVAVFDTIASMLAALVIIPAIATTGAQLNTGGPGLMFIALPNLFKNMPGGALIVIIFFVAVTFAGISSLINLYETPIATLQERLGLSRLQACLCVAGAGVIVSTCIQGIVGGWMDFVSIYVCPLGAGMAGIMFFWVFGKKYVGAELMKGRTKPLPVWIYPLSKYVYCALTVIVLLLGVVIPGGIG</sequence>
<evidence type="ECO:0000313" key="6">
    <source>
        <dbReference type="EMBL" id="ANZ45041.1"/>
    </source>
</evidence>
<name>A0A1B2I4Y1_9BACT</name>
<evidence type="ECO:0000256" key="5">
    <source>
        <dbReference type="ARBA" id="ARBA00023136"/>
    </source>
</evidence>
<dbReference type="PANTHER" id="PTHR42948">
    <property type="entry name" value="TRANSPORTER"/>
    <property type="match status" value="1"/>
</dbReference>
<dbReference type="Proteomes" id="UP000093044">
    <property type="component" value="Chromosome"/>
</dbReference>
<protein>
    <submittedName>
        <fullName evidence="6">Sodium-dependent tryptophan transporter</fullName>
    </submittedName>
</protein>
<evidence type="ECO:0000313" key="7">
    <source>
        <dbReference type="Proteomes" id="UP000093044"/>
    </source>
</evidence>
<keyword evidence="5" id="KW-0472">Membrane</keyword>